<comment type="caution">
    <text evidence="1">The sequence shown here is derived from an EMBL/GenBank/DDBJ whole genome shotgun (WGS) entry which is preliminary data.</text>
</comment>
<accession>A0A498HTR6</accession>
<dbReference type="EMBL" id="RDQH01000341">
    <property type="protein sequence ID" value="RXH72521.1"/>
    <property type="molecule type" value="Genomic_DNA"/>
</dbReference>
<evidence type="ECO:0000313" key="1">
    <source>
        <dbReference type="EMBL" id="RXH72521.1"/>
    </source>
</evidence>
<keyword evidence="2" id="KW-1185">Reference proteome</keyword>
<gene>
    <name evidence="1" type="ORF">DVH24_012205</name>
</gene>
<organism evidence="1 2">
    <name type="scientific">Malus domestica</name>
    <name type="common">Apple</name>
    <name type="synonym">Pyrus malus</name>
    <dbReference type="NCBI Taxonomy" id="3750"/>
    <lineage>
        <taxon>Eukaryota</taxon>
        <taxon>Viridiplantae</taxon>
        <taxon>Streptophyta</taxon>
        <taxon>Embryophyta</taxon>
        <taxon>Tracheophyta</taxon>
        <taxon>Spermatophyta</taxon>
        <taxon>Magnoliopsida</taxon>
        <taxon>eudicotyledons</taxon>
        <taxon>Gunneridae</taxon>
        <taxon>Pentapetalae</taxon>
        <taxon>rosids</taxon>
        <taxon>fabids</taxon>
        <taxon>Rosales</taxon>
        <taxon>Rosaceae</taxon>
        <taxon>Amygdaloideae</taxon>
        <taxon>Maleae</taxon>
        <taxon>Malus</taxon>
    </lineage>
</organism>
<protein>
    <submittedName>
        <fullName evidence="1">Uncharacterized protein</fullName>
    </submittedName>
</protein>
<dbReference type="Proteomes" id="UP000290289">
    <property type="component" value="Chromosome 15"/>
</dbReference>
<dbReference type="AlphaFoldDB" id="A0A498HTR6"/>
<name>A0A498HTR6_MALDO</name>
<reference evidence="1 2" key="1">
    <citation type="submission" date="2018-10" db="EMBL/GenBank/DDBJ databases">
        <title>A high-quality apple genome assembly.</title>
        <authorList>
            <person name="Hu J."/>
        </authorList>
    </citation>
    <scope>NUCLEOTIDE SEQUENCE [LARGE SCALE GENOMIC DNA]</scope>
    <source>
        <strain evidence="2">cv. HFTH1</strain>
        <tissue evidence="1">Young leaf</tissue>
    </source>
</reference>
<evidence type="ECO:0000313" key="2">
    <source>
        <dbReference type="Proteomes" id="UP000290289"/>
    </source>
</evidence>
<proteinExistence type="predicted"/>
<sequence length="211" mass="24366">MDSTLFQLVKNSPLEWKQIDSEILTSKFKLILRNTIEIVSDLKENRVRCVIPKRTDLVVSFWSIIRELAYKFRITRNFFKPIICQLHLRLVTIELENVGGDLLTLDWKTSFELQVIVRHKSNSLTLFFSVFGYRGDRYDIEQVIFGLQLKASNLQSVHLEWGKGEVPNNLQAGKDGKSKGGVRAAVNHVHTHRNCIIAFRPSALKRFQVIT</sequence>